<dbReference type="PANTHER" id="PTHR38657:SF1">
    <property type="entry name" value="SLR1343 PROTEIN"/>
    <property type="match status" value="1"/>
</dbReference>
<dbReference type="Gene3D" id="1.10.579.10">
    <property type="entry name" value="DNA Cyclobutane Dipyrimidine Photolyase, subunit A, domain 3"/>
    <property type="match status" value="1"/>
</dbReference>
<dbReference type="Pfam" id="PF04244">
    <property type="entry name" value="DPRP"/>
    <property type="match status" value="1"/>
</dbReference>
<comment type="caution">
    <text evidence="1">The sequence shown here is derived from an EMBL/GenBank/DDBJ whole genome shotgun (WGS) entry which is preliminary data.</text>
</comment>
<reference evidence="1 2" key="1">
    <citation type="submission" date="2023-10" db="EMBL/GenBank/DDBJ databases">
        <authorList>
            <person name="Maclean D."/>
            <person name="Macfadyen A."/>
        </authorList>
    </citation>
    <scope>NUCLEOTIDE SEQUENCE [LARGE SCALE GENOMIC DNA]</scope>
</reference>
<gene>
    <name evidence="1" type="ORF">CVIRNUC_003535</name>
</gene>
<dbReference type="InterPro" id="IPR014729">
    <property type="entry name" value="Rossmann-like_a/b/a_fold"/>
</dbReference>
<dbReference type="AlphaFoldDB" id="A0AAV1I1X3"/>
<keyword evidence="2" id="KW-1185">Reference proteome</keyword>
<dbReference type="SUPFAM" id="SSF48173">
    <property type="entry name" value="Cryptochrome/photolyase FAD-binding domain"/>
    <property type="match status" value="1"/>
</dbReference>
<dbReference type="Gene3D" id="1.10.10.1710">
    <property type="entry name" value="Deoxyribodipyrimidine photolyase-related"/>
    <property type="match status" value="1"/>
</dbReference>
<organism evidence="1 2">
    <name type="scientific">Coccomyxa viridis</name>
    <dbReference type="NCBI Taxonomy" id="1274662"/>
    <lineage>
        <taxon>Eukaryota</taxon>
        <taxon>Viridiplantae</taxon>
        <taxon>Chlorophyta</taxon>
        <taxon>core chlorophytes</taxon>
        <taxon>Trebouxiophyceae</taxon>
        <taxon>Trebouxiophyceae incertae sedis</taxon>
        <taxon>Coccomyxaceae</taxon>
        <taxon>Coccomyxa</taxon>
    </lineage>
</organism>
<accession>A0AAV1I1X3</accession>
<proteinExistence type="predicted"/>
<protein>
    <recommendedName>
        <fullName evidence="3">Cryptochrome/photolyase family protein</fullName>
    </recommendedName>
</protein>
<evidence type="ECO:0000313" key="1">
    <source>
        <dbReference type="EMBL" id="CAK0768164.1"/>
    </source>
</evidence>
<dbReference type="Gene3D" id="3.40.50.620">
    <property type="entry name" value="HUPs"/>
    <property type="match status" value="1"/>
</dbReference>
<sequence length="456" mass="52154">MVYMRATCLCYRDFLQRKGLSVRLIDFRDVDAFYKALDQDDAVHAHDPTDFFLEKKLRSACSAAGVALHLHPTPNFLTTPNDIASFLTHSKGSFLHSTFYRWQRRRLDVLMTKDGEPVGGKWSFDDENRKRVPPGTDVPPLLQPSQTDCDYVDTARKYIDRHGEFQSNPGGTVIVMPVSHAGAKARFEAFLARMLPAFGDYEDAIAQDNPFLYHTVLSGCLNVGLLDPMWMIQKVCAVEAPINCVEGLVRQIIGFREYTRMMYITQHDFLSSTNFLEHSLRVPPAFYSGSTGLLPLDDAIGQAWRLGYLSHIPRLMIVGSAMTMLGISPAEMYKWFLEFSIDAYPWVMLSNISMASFCDGGKFFTKPYVSGSNYILKMSDYKADGHWDRVWNAMYFSFFRRHAKKLRGMRQTAFAIANLKRRTPSEIAEMDRMVGDLKKHLHHLSRNRRRTSRKSS</sequence>
<dbReference type="PANTHER" id="PTHR38657">
    <property type="entry name" value="SLR1343 PROTEIN"/>
    <property type="match status" value="1"/>
</dbReference>
<evidence type="ECO:0000313" key="2">
    <source>
        <dbReference type="Proteomes" id="UP001314263"/>
    </source>
</evidence>
<dbReference type="InterPro" id="IPR007357">
    <property type="entry name" value="PhrB-like"/>
</dbReference>
<dbReference type="InterPro" id="IPR052551">
    <property type="entry name" value="UV-DNA_repair_photolyase"/>
</dbReference>
<dbReference type="Proteomes" id="UP001314263">
    <property type="component" value="Unassembled WGS sequence"/>
</dbReference>
<dbReference type="Gene3D" id="1.25.40.80">
    <property type="match status" value="1"/>
</dbReference>
<dbReference type="EMBL" id="CAUYUE010000004">
    <property type="protein sequence ID" value="CAK0768164.1"/>
    <property type="molecule type" value="Genomic_DNA"/>
</dbReference>
<name>A0AAV1I1X3_9CHLO</name>
<dbReference type="InterPro" id="IPR036134">
    <property type="entry name" value="Crypto/Photolyase_FAD-like_sf"/>
</dbReference>
<evidence type="ECO:0008006" key="3">
    <source>
        <dbReference type="Google" id="ProtNLM"/>
    </source>
</evidence>